<dbReference type="InterPro" id="IPR032858">
    <property type="entry name" value="CcoP_N"/>
</dbReference>
<evidence type="ECO:0000256" key="16">
    <source>
        <dbReference type="ARBA" id="ARBA00023004"/>
    </source>
</evidence>
<comment type="pathway">
    <text evidence="2 19">Energy metabolism; oxidative phosphorylation.</text>
</comment>
<gene>
    <name evidence="24" type="ORF">EDC57_0357</name>
</gene>
<comment type="subcellular location">
    <subcellularLocation>
        <location evidence="1 19">Cell inner membrane</location>
    </subcellularLocation>
</comment>
<comment type="similarity">
    <text evidence="3 19">Belongs to the CcoP / FixP family.</text>
</comment>
<evidence type="ECO:0000256" key="20">
    <source>
        <dbReference type="PIRSR" id="PIRSR000006-1"/>
    </source>
</evidence>
<evidence type="ECO:0000256" key="3">
    <source>
        <dbReference type="ARBA" id="ARBA00006113"/>
    </source>
</evidence>
<proteinExistence type="inferred from homology"/>
<dbReference type="SUPFAM" id="SSF46626">
    <property type="entry name" value="Cytochrome c"/>
    <property type="match status" value="2"/>
</dbReference>
<dbReference type="Gene3D" id="1.10.760.10">
    <property type="entry name" value="Cytochrome c-like domain"/>
    <property type="match status" value="2"/>
</dbReference>
<comment type="caution">
    <text evidence="24">The sequence shown here is derived from an EMBL/GenBank/DDBJ whole genome shotgun (WGS) entry which is preliminary data.</text>
</comment>
<keyword evidence="8 19" id="KW-0679">Respiratory chain</keyword>
<keyword evidence="16 19" id="KW-0408">Iron</keyword>
<evidence type="ECO:0000256" key="7">
    <source>
        <dbReference type="ARBA" id="ARBA00022617"/>
    </source>
</evidence>
<feature type="binding site" description="axial binding residue" evidence="20">
    <location>
        <position position="209"/>
    </location>
    <ligand>
        <name>heme c</name>
        <dbReference type="ChEBI" id="CHEBI:61717"/>
        <label>2</label>
    </ligand>
    <ligandPart>
        <name>Fe</name>
        <dbReference type="ChEBI" id="CHEBI:18248"/>
    </ligandPart>
</feature>
<dbReference type="GO" id="GO:0016491">
    <property type="term" value="F:oxidoreductase activity"/>
    <property type="evidence" value="ECO:0007669"/>
    <property type="project" value="UniProtKB-KW"/>
</dbReference>
<keyword evidence="10 19" id="KW-0479">Metal-binding</keyword>
<dbReference type="Pfam" id="PF14715">
    <property type="entry name" value="FixP_N"/>
    <property type="match status" value="1"/>
</dbReference>
<keyword evidence="12 19" id="KW-0375">Hydrogen ion transport</keyword>
<dbReference type="GO" id="GO:0006119">
    <property type="term" value="P:oxidative phosphorylation"/>
    <property type="evidence" value="ECO:0007669"/>
    <property type="project" value="UniProtKB-UniPathway"/>
</dbReference>
<reference evidence="24 25" key="1">
    <citation type="submission" date="2018-11" db="EMBL/GenBank/DDBJ databases">
        <title>Genomic Encyclopedia of Type Strains, Phase IV (KMG-IV): sequencing the most valuable type-strain genomes for metagenomic binning, comparative biology and taxonomic classification.</title>
        <authorList>
            <person name="Goeker M."/>
        </authorList>
    </citation>
    <scope>NUCLEOTIDE SEQUENCE [LARGE SCALE GENOMIC DNA]</scope>
    <source>
        <strain evidence="24 25">DSM 100275</strain>
    </source>
</reference>
<dbReference type="InterPro" id="IPR008168">
    <property type="entry name" value="Cyt_C_IC"/>
</dbReference>
<evidence type="ECO:0000256" key="21">
    <source>
        <dbReference type="PIRSR" id="PIRSR000006-2"/>
    </source>
</evidence>
<feature type="binding site" description="covalent" evidence="21">
    <location>
        <position position="124"/>
    </location>
    <ligand>
        <name>heme c</name>
        <dbReference type="ChEBI" id="CHEBI:61717"/>
        <label>1</label>
    </ligand>
</feature>
<evidence type="ECO:0000313" key="25">
    <source>
        <dbReference type="Proteomes" id="UP000276634"/>
    </source>
</evidence>
<name>A0A3N1Y6K5_9GAMM</name>
<dbReference type="PANTHER" id="PTHR33751">
    <property type="entry name" value="CBB3-TYPE CYTOCHROME C OXIDASE SUBUNIT FIXP"/>
    <property type="match status" value="1"/>
</dbReference>
<feature type="binding site" description="axial binding residue" evidence="20">
    <location>
        <position position="164"/>
    </location>
    <ligand>
        <name>heme c</name>
        <dbReference type="ChEBI" id="CHEBI:61717"/>
        <label>2</label>
    </ligand>
    <ligandPart>
        <name>Fe</name>
        <dbReference type="ChEBI" id="CHEBI:18248"/>
    </ligandPart>
</feature>
<dbReference type="InterPro" id="IPR004678">
    <property type="entry name" value="Cyt_c_oxidase_cbb3_su3"/>
</dbReference>
<dbReference type="PANTHER" id="PTHR33751:SF1">
    <property type="entry name" value="CBB3-TYPE CYTOCHROME C OXIDASE SUBUNIT FIXP"/>
    <property type="match status" value="1"/>
</dbReference>
<keyword evidence="14 22" id="KW-1133">Transmembrane helix</keyword>
<evidence type="ECO:0000256" key="15">
    <source>
        <dbReference type="ARBA" id="ARBA00023002"/>
    </source>
</evidence>
<feature type="binding site" description="axial binding residue" evidence="20">
    <location>
        <position position="259"/>
    </location>
    <ligand>
        <name>heme c</name>
        <dbReference type="ChEBI" id="CHEBI:61717"/>
        <label>1</label>
    </ligand>
    <ligandPart>
        <name>Fe</name>
        <dbReference type="ChEBI" id="CHEBI:18248"/>
    </ligandPart>
</feature>
<dbReference type="Pfam" id="PF13442">
    <property type="entry name" value="Cytochrome_CBB3"/>
    <property type="match status" value="2"/>
</dbReference>
<dbReference type="InterPro" id="IPR050597">
    <property type="entry name" value="Cytochrome_c_Oxidase_Subunit"/>
</dbReference>
<evidence type="ECO:0000256" key="22">
    <source>
        <dbReference type="SAM" id="Phobius"/>
    </source>
</evidence>
<keyword evidence="25" id="KW-1185">Reference proteome</keyword>
<evidence type="ECO:0000256" key="2">
    <source>
        <dbReference type="ARBA" id="ARBA00004673"/>
    </source>
</evidence>
<keyword evidence="6 19" id="KW-0997">Cell inner membrane</keyword>
<dbReference type="EMBL" id="RJVI01000001">
    <property type="protein sequence ID" value="ROR34459.1"/>
    <property type="molecule type" value="Genomic_DNA"/>
</dbReference>
<evidence type="ECO:0000256" key="19">
    <source>
        <dbReference type="PIRNR" id="PIRNR000006"/>
    </source>
</evidence>
<evidence type="ECO:0000256" key="12">
    <source>
        <dbReference type="ARBA" id="ARBA00022781"/>
    </source>
</evidence>
<dbReference type="InterPro" id="IPR036909">
    <property type="entry name" value="Cyt_c-like_dom_sf"/>
</dbReference>
<keyword evidence="11" id="KW-0677">Repeat</keyword>
<evidence type="ECO:0000256" key="4">
    <source>
        <dbReference type="ARBA" id="ARBA00022448"/>
    </source>
</evidence>
<feature type="domain" description="Cytochrome c" evidence="23">
    <location>
        <begin position="190"/>
        <end position="282"/>
    </location>
</feature>
<feature type="domain" description="Cytochrome c" evidence="23">
    <location>
        <begin position="108"/>
        <end position="187"/>
    </location>
</feature>
<dbReference type="UniPathway" id="UPA00705"/>
<keyword evidence="5 19" id="KW-1003">Cell membrane</keyword>
<evidence type="ECO:0000256" key="13">
    <source>
        <dbReference type="ARBA" id="ARBA00022982"/>
    </source>
</evidence>
<keyword evidence="7 19" id="KW-0349">Heme</keyword>
<comment type="subunit">
    <text evidence="19">Component of the cbb3-type cytochrome c oxidase.</text>
</comment>
<sequence length="285" mass="31222">MNERKDNPFGVPDTGHVWDDNLRELLNPPPRWWQIAFHASWIGVVIYLILFPGIPLVHDYTHGILGWSSIKRYKAQVAEVERIRAPFEQRIAALSAAEILKDPELKQYAIASARVDFGDKCAACHGAGGQGNPGFPVLADDDWLYGGTVEKIQETITNGRRGMMPAHAGRLSAAEIDALVRHVKALSRGGEDPEGKALFTGKAACFACHGRDGKGNQAIGAANLTDAIWRFSGTDEEIRRTIAHGVNDPSDPETRRAEMPAWKGKLSESQIKKLAVYVHELGGGR</sequence>
<evidence type="ECO:0000256" key="5">
    <source>
        <dbReference type="ARBA" id="ARBA00022475"/>
    </source>
</evidence>
<comment type="cofactor">
    <cofactor evidence="19 21">
        <name>heme c</name>
        <dbReference type="ChEBI" id="CHEBI:61717"/>
    </cofactor>
    <text evidence="19 21">Binds 2 heme C groups per subunit.</text>
</comment>
<evidence type="ECO:0000256" key="8">
    <source>
        <dbReference type="ARBA" id="ARBA00022660"/>
    </source>
</evidence>
<organism evidence="24 25">
    <name type="scientific">Inmirania thermothiophila</name>
    <dbReference type="NCBI Taxonomy" id="1750597"/>
    <lineage>
        <taxon>Bacteria</taxon>
        <taxon>Pseudomonadati</taxon>
        <taxon>Pseudomonadota</taxon>
        <taxon>Gammaproteobacteria</taxon>
        <taxon>Chromatiales</taxon>
        <taxon>Ectothiorhodospiraceae</taxon>
        <taxon>Inmirania</taxon>
    </lineage>
</organism>
<dbReference type="GO" id="GO:0005886">
    <property type="term" value="C:plasma membrane"/>
    <property type="evidence" value="ECO:0007669"/>
    <property type="project" value="UniProtKB-SubCell"/>
</dbReference>
<dbReference type="InterPro" id="IPR009056">
    <property type="entry name" value="Cyt_c-like_dom"/>
</dbReference>
<protein>
    <recommendedName>
        <fullName evidence="19">Cbb3-type cytochrome c oxidase subunit</fullName>
    </recommendedName>
</protein>
<dbReference type="Gene3D" id="6.10.280.130">
    <property type="match status" value="1"/>
</dbReference>
<keyword evidence="4 19" id="KW-0813">Transport</keyword>
<evidence type="ECO:0000256" key="6">
    <source>
        <dbReference type="ARBA" id="ARBA00022519"/>
    </source>
</evidence>
<comment type="function">
    <text evidence="19">C-type cytochrome. Part of the cbb3-type cytochrome c oxidase complex.</text>
</comment>
<keyword evidence="15 19" id="KW-0560">Oxidoreductase</keyword>
<keyword evidence="17 19" id="KW-0406">Ion transport</keyword>
<evidence type="ECO:0000256" key="9">
    <source>
        <dbReference type="ARBA" id="ARBA00022692"/>
    </source>
</evidence>
<feature type="transmembrane region" description="Helical" evidence="22">
    <location>
        <begin position="32"/>
        <end position="51"/>
    </location>
</feature>
<keyword evidence="13 19" id="KW-0249">Electron transport</keyword>
<dbReference type="GO" id="GO:0005506">
    <property type="term" value="F:iron ion binding"/>
    <property type="evidence" value="ECO:0007669"/>
    <property type="project" value="InterPro"/>
</dbReference>
<evidence type="ECO:0000259" key="23">
    <source>
        <dbReference type="PROSITE" id="PS51007"/>
    </source>
</evidence>
<feature type="binding site" description="covalent" evidence="21">
    <location>
        <position position="208"/>
    </location>
    <ligand>
        <name>heme c</name>
        <dbReference type="ChEBI" id="CHEBI:61717"/>
        <label>2</label>
    </ligand>
</feature>
<evidence type="ECO:0000313" key="24">
    <source>
        <dbReference type="EMBL" id="ROR34459.1"/>
    </source>
</evidence>
<dbReference type="InterPro" id="IPR038414">
    <property type="entry name" value="CcoP_N_sf"/>
</dbReference>
<evidence type="ECO:0000256" key="11">
    <source>
        <dbReference type="ARBA" id="ARBA00022737"/>
    </source>
</evidence>
<feature type="binding site" description="axial binding residue" evidence="20">
    <location>
        <position position="125"/>
    </location>
    <ligand>
        <name>heme c</name>
        <dbReference type="ChEBI" id="CHEBI:61717"/>
        <label>1</label>
    </ligand>
    <ligandPart>
        <name>Fe</name>
        <dbReference type="ChEBI" id="CHEBI:18248"/>
    </ligandPart>
</feature>
<dbReference type="PROSITE" id="PS51007">
    <property type="entry name" value="CYTC"/>
    <property type="match status" value="2"/>
</dbReference>
<feature type="binding site" description="covalent" evidence="21">
    <location>
        <position position="121"/>
    </location>
    <ligand>
        <name>heme c</name>
        <dbReference type="ChEBI" id="CHEBI:61717"/>
        <label>1</label>
    </ligand>
</feature>
<dbReference type="RefSeq" id="WP_123399650.1">
    <property type="nucleotide sequence ID" value="NZ_RJVI01000001.1"/>
</dbReference>
<dbReference type="PIRSF" id="PIRSF000006">
    <property type="entry name" value="Cbb3-Cox_fixP"/>
    <property type="match status" value="1"/>
</dbReference>
<dbReference type="NCBIfam" id="TIGR00782">
    <property type="entry name" value="ccoP"/>
    <property type="match status" value="1"/>
</dbReference>
<dbReference type="GO" id="GO:0009055">
    <property type="term" value="F:electron transfer activity"/>
    <property type="evidence" value="ECO:0007669"/>
    <property type="project" value="InterPro"/>
</dbReference>
<dbReference type="Proteomes" id="UP000276634">
    <property type="component" value="Unassembled WGS sequence"/>
</dbReference>
<evidence type="ECO:0000256" key="14">
    <source>
        <dbReference type="ARBA" id="ARBA00022989"/>
    </source>
</evidence>
<evidence type="ECO:0000256" key="17">
    <source>
        <dbReference type="ARBA" id="ARBA00023065"/>
    </source>
</evidence>
<keyword evidence="9 22" id="KW-0812">Transmembrane</keyword>
<evidence type="ECO:0000256" key="10">
    <source>
        <dbReference type="ARBA" id="ARBA00022723"/>
    </source>
</evidence>
<dbReference type="AlphaFoldDB" id="A0A3N1Y6K5"/>
<dbReference type="PRINTS" id="PR00605">
    <property type="entry name" value="CYTCHROMECIC"/>
</dbReference>
<evidence type="ECO:0000256" key="1">
    <source>
        <dbReference type="ARBA" id="ARBA00004533"/>
    </source>
</evidence>
<dbReference type="OrthoDB" id="9811281at2"/>
<dbReference type="GO" id="GO:1902600">
    <property type="term" value="P:proton transmembrane transport"/>
    <property type="evidence" value="ECO:0007669"/>
    <property type="project" value="UniProtKB-KW"/>
</dbReference>
<evidence type="ECO:0000256" key="18">
    <source>
        <dbReference type="ARBA" id="ARBA00023136"/>
    </source>
</evidence>
<dbReference type="GO" id="GO:0020037">
    <property type="term" value="F:heme binding"/>
    <property type="evidence" value="ECO:0007669"/>
    <property type="project" value="InterPro"/>
</dbReference>
<accession>A0A3N1Y6K5</accession>
<feature type="binding site" description="covalent" evidence="21">
    <location>
        <position position="205"/>
    </location>
    <ligand>
        <name>heme c</name>
        <dbReference type="ChEBI" id="CHEBI:61717"/>
        <label>2</label>
    </ligand>
</feature>
<keyword evidence="18 19" id="KW-0472">Membrane</keyword>